<organism evidence="2 3">
    <name type="scientific">Bernardetia litoralis (strain ATCC 23117 / DSM 6794 / NBRC 15988 / NCIMB 1366 / Fx l1 / Sio-4)</name>
    <name type="common">Flexibacter litoralis</name>
    <dbReference type="NCBI Taxonomy" id="880071"/>
    <lineage>
        <taxon>Bacteria</taxon>
        <taxon>Pseudomonadati</taxon>
        <taxon>Bacteroidota</taxon>
        <taxon>Cytophagia</taxon>
        <taxon>Cytophagales</taxon>
        <taxon>Bernardetiaceae</taxon>
        <taxon>Bernardetia</taxon>
    </lineage>
</organism>
<dbReference type="AlphaFoldDB" id="I4AHM8"/>
<dbReference type="EMBL" id="CP003345">
    <property type="protein sequence ID" value="AFM03463.1"/>
    <property type="molecule type" value="Genomic_DNA"/>
</dbReference>
<accession>I4AHM8</accession>
<name>I4AHM8_BERLS</name>
<dbReference type="RefSeq" id="WP_014796921.1">
    <property type="nucleotide sequence ID" value="NC_018018.1"/>
</dbReference>
<dbReference type="KEGG" id="fli:Fleli_1016"/>
<dbReference type="Proteomes" id="UP000006054">
    <property type="component" value="Chromosome"/>
</dbReference>
<dbReference type="HOGENOM" id="CLU_942505_0_0_10"/>
<evidence type="ECO:0000313" key="3">
    <source>
        <dbReference type="Proteomes" id="UP000006054"/>
    </source>
</evidence>
<reference evidence="3" key="1">
    <citation type="submission" date="2012-06" db="EMBL/GenBank/DDBJ databases">
        <title>The complete genome of Flexibacter litoralis DSM 6794.</title>
        <authorList>
            <person name="Lucas S."/>
            <person name="Copeland A."/>
            <person name="Lapidus A."/>
            <person name="Glavina del Rio T."/>
            <person name="Dalin E."/>
            <person name="Tice H."/>
            <person name="Bruce D."/>
            <person name="Goodwin L."/>
            <person name="Pitluck S."/>
            <person name="Peters L."/>
            <person name="Ovchinnikova G."/>
            <person name="Lu M."/>
            <person name="Kyrpides N."/>
            <person name="Mavromatis K."/>
            <person name="Ivanova N."/>
            <person name="Brettin T."/>
            <person name="Detter J.C."/>
            <person name="Han C."/>
            <person name="Larimer F."/>
            <person name="Land M."/>
            <person name="Hauser L."/>
            <person name="Markowitz V."/>
            <person name="Cheng J.-F."/>
            <person name="Hugenholtz P."/>
            <person name="Woyke T."/>
            <person name="Wu D."/>
            <person name="Spring S."/>
            <person name="Lang E."/>
            <person name="Kopitz M."/>
            <person name="Brambilla E."/>
            <person name="Klenk H.-P."/>
            <person name="Eisen J.A."/>
        </authorList>
    </citation>
    <scope>NUCLEOTIDE SEQUENCE [LARGE SCALE GENOMIC DNA]</scope>
    <source>
        <strain evidence="3">ATCC 23117 / DSM 6794 / NBRC 15988 / NCIMB 1366 / Sio-4</strain>
    </source>
</reference>
<gene>
    <name evidence="2" type="ordered locus">Fleli_1016</name>
</gene>
<keyword evidence="1" id="KW-1133">Transmembrane helix</keyword>
<proteinExistence type="predicted"/>
<keyword evidence="1" id="KW-0472">Membrane</keyword>
<evidence type="ECO:0000313" key="2">
    <source>
        <dbReference type="EMBL" id="AFM03463.1"/>
    </source>
</evidence>
<dbReference type="eggNOG" id="COG3712">
    <property type="taxonomic scope" value="Bacteria"/>
</dbReference>
<dbReference type="Gene3D" id="2.60.120.1440">
    <property type="match status" value="1"/>
</dbReference>
<feature type="transmembrane region" description="Helical" evidence="1">
    <location>
        <begin position="146"/>
        <end position="166"/>
    </location>
</feature>
<keyword evidence="1" id="KW-0812">Transmembrane</keyword>
<keyword evidence="3" id="KW-1185">Reference proteome</keyword>
<dbReference type="STRING" id="880071.Fleli_1016"/>
<dbReference type="OrthoDB" id="645173at2"/>
<sequence length="295" mass="34372">MKVTTNEQLLLKHLQGTISPYERTILMRVIEESEDEEAQGNTENIKLSSQKILIWEEIWQRTNLEMPSFDDKNLSFEEIVNQINQKLGFENTKNNEIPKEKKITQNSNQNRAIPSATALSERQEFEEYEESEFKKRLKKRKSKNSWFAFSVVMILAISLGVGLQYLNNYIDNQPKDWKNKTLADSSKVHYTTDSRFVFPTEFRSDERAVQLVGLAELEVKKNLISFILDAGSFRIKTKEAIFNVSSQDSLFVFVKKGEVTVYTTSDTLANLKENQLLRYYPKLKKWDVKEMDIGK</sequence>
<evidence type="ECO:0000256" key="1">
    <source>
        <dbReference type="SAM" id="Phobius"/>
    </source>
</evidence>
<protein>
    <submittedName>
        <fullName evidence="2">Uncharacterized protein</fullName>
    </submittedName>
</protein>